<organism evidence="1 2">
    <name type="scientific">Antrihabitans stalactiti</name>
    <dbReference type="NCBI Taxonomy" id="2584121"/>
    <lineage>
        <taxon>Bacteria</taxon>
        <taxon>Bacillati</taxon>
        <taxon>Actinomycetota</taxon>
        <taxon>Actinomycetes</taxon>
        <taxon>Mycobacteriales</taxon>
        <taxon>Nocardiaceae</taxon>
        <taxon>Antrihabitans</taxon>
    </lineage>
</organism>
<reference evidence="1 2" key="1">
    <citation type="submission" date="2019-05" db="EMBL/GenBank/DDBJ databases">
        <authorList>
            <person name="Lee S.D."/>
        </authorList>
    </citation>
    <scope>NUCLEOTIDE SEQUENCE [LARGE SCALE GENOMIC DNA]</scope>
    <source>
        <strain evidence="1 2">YC2-7</strain>
    </source>
</reference>
<dbReference type="Proteomes" id="UP000535543">
    <property type="component" value="Unassembled WGS sequence"/>
</dbReference>
<evidence type="ECO:0000313" key="1">
    <source>
        <dbReference type="EMBL" id="NMN98140.1"/>
    </source>
</evidence>
<accession>A0A848KPC2</accession>
<name>A0A848KPC2_9NOCA</name>
<reference evidence="1 2" key="2">
    <citation type="submission" date="2020-06" db="EMBL/GenBank/DDBJ databases">
        <title>Antribacter stalactiti gen. nov., sp. nov., a new member of the family Nacardiaceae isolated from a cave.</title>
        <authorList>
            <person name="Kim I.S."/>
        </authorList>
    </citation>
    <scope>NUCLEOTIDE SEQUENCE [LARGE SCALE GENOMIC DNA]</scope>
    <source>
        <strain evidence="1 2">YC2-7</strain>
    </source>
</reference>
<sequence>MTTILTLLILGAFAAAIYHFAPHSSKHGLFHLDQFRPAAPLAGFLPGDYEQQRLYADIAAIHAHDDHDDFHQSTAA</sequence>
<evidence type="ECO:0000313" key="2">
    <source>
        <dbReference type="Proteomes" id="UP000535543"/>
    </source>
</evidence>
<keyword evidence="2" id="KW-1185">Reference proteome</keyword>
<gene>
    <name evidence="1" type="ORF">FGL95_24160</name>
</gene>
<proteinExistence type="predicted"/>
<dbReference type="EMBL" id="VCQU01000009">
    <property type="protein sequence ID" value="NMN98140.1"/>
    <property type="molecule type" value="Genomic_DNA"/>
</dbReference>
<dbReference type="RefSeq" id="WP_169591842.1">
    <property type="nucleotide sequence ID" value="NZ_VCQU01000009.1"/>
</dbReference>
<protein>
    <submittedName>
        <fullName evidence="1">Uncharacterized protein</fullName>
    </submittedName>
</protein>
<comment type="caution">
    <text evidence="1">The sequence shown here is derived from an EMBL/GenBank/DDBJ whole genome shotgun (WGS) entry which is preliminary data.</text>
</comment>
<dbReference type="AlphaFoldDB" id="A0A848KPC2"/>